<keyword evidence="6 14" id="KW-0812">Transmembrane</keyword>
<keyword evidence="5 15" id="KW-0808">Transferase</keyword>
<evidence type="ECO:0000256" key="11">
    <source>
        <dbReference type="ARBA" id="ARBA00023136"/>
    </source>
</evidence>
<dbReference type="InterPro" id="IPR033379">
    <property type="entry name" value="Acid_Pase_AS"/>
</dbReference>
<dbReference type="PANTHER" id="PTHR12750">
    <property type="entry name" value="DIPHOSPHOINOSITOL PENTAKISPHOSPHATE KINASE"/>
    <property type="match status" value="1"/>
</dbReference>
<dbReference type="FunFam" id="3.30.470.20:FF:000003">
    <property type="entry name" value="Inositol hexakisphosphate and diphosphoinositol-pentakisphosphate kinase"/>
    <property type="match status" value="1"/>
</dbReference>
<comment type="catalytic activity">
    <reaction evidence="13">
        <text>1D-myo-inositol hexakisphosphate + ATP = 1-diphospho-1D-myo-inositol 2,3,4,5,6-pentakisphosphate + ADP</text>
        <dbReference type="Rhea" id="RHEA:37459"/>
        <dbReference type="ChEBI" id="CHEBI:30616"/>
        <dbReference type="ChEBI" id="CHEBI:58130"/>
        <dbReference type="ChEBI" id="CHEBI:74946"/>
        <dbReference type="ChEBI" id="CHEBI:456216"/>
        <dbReference type="EC" id="2.7.4.24"/>
    </reaction>
    <physiologicalReaction direction="left-to-right" evidence="13">
        <dbReference type="Rhea" id="RHEA:37460"/>
    </physiologicalReaction>
</comment>
<dbReference type="InterPro" id="IPR000276">
    <property type="entry name" value="GPCR_Rhodpsn"/>
</dbReference>
<dbReference type="GO" id="GO:0005829">
    <property type="term" value="C:cytosol"/>
    <property type="evidence" value="ECO:0007669"/>
    <property type="project" value="UniProtKB-SubCell"/>
</dbReference>
<evidence type="ECO:0000313" key="20">
    <source>
        <dbReference type="EMBL" id="CAF3650244.1"/>
    </source>
</evidence>
<dbReference type="Gene3D" id="3.30.470.20">
    <property type="entry name" value="ATP-grasp fold, B domain"/>
    <property type="match status" value="1"/>
</dbReference>
<evidence type="ECO:0000256" key="6">
    <source>
        <dbReference type="ARBA" id="ARBA00022692"/>
    </source>
</evidence>
<evidence type="ECO:0000256" key="17">
    <source>
        <dbReference type="SAM" id="Phobius"/>
    </source>
</evidence>
<evidence type="ECO:0000256" key="2">
    <source>
        <dbReference type="ARBA" id="ARBA00004514"/>
    </source>
</evidence>
<dbReference type="GO" id="GO:0033857">
    <property type="term" value="F:5-diphosphoinositol pentakisphosphate 1-kinase activity"/>
    <property type="evidence" value="ECO:0007669"/>
    <property type="project" value="TreeGrafter"/>
</dbReference>
<dbReference type="Pfam" id="PF00328">
    <property type="entry name" value="His_Phos_2"/>
    <property type="match status" value="1"/>
</dbReference>
<feature type="domain" description="G-protein coupled receptors family 1 profile" evidence="18">
    <location>
        <begin position="9"/>
        <end position="176"/>
    </location>
</feature>
<dbReference type="OrthoDB" id="18042at2759"/>
<feature type="compositionally biased region" description="Basic and acidic residues" evidence="16">
    <location>
        <begin position="475"/>
        <end position="501"/>
    </location>
</feature>
<dbReference type="Pfam" id="PF00001">
    <property type="entry name" value="7tm_1"/>
    <property type="match status" value="1"/>
</dbReference>
<dbReference type="CDD" id="cd14967">
    <property type="entry name" value="7tmA_amine_R-like"/>
    <property type="match status" value="1"/>
</dbReference>
<dbReference type="InterPro" id="IPR037446">
    <property type="entry name" value="His_Pase_VIP1"/>
</dbReference>
<dbReference type="GO" id="GO:0006020">
    <property type="term" value="P:inositol metabolic process"/>
    <property type="evidence" value="ECO:0007669"/>
    <property type="project" value="TreeGrafter"/>
</dbReference>
<dbReference type="GO" id="GO:0004930">
    <property type="term" value="F:G protein-coupled receptor activity"/>
    <property type="evidence" value="ECO:0007669"/>
    <property type="project" value="UniProtKB-KW"/>
</dbReference>
<evidence type="ECO:0000256" key="3">
    <source>
        <dbReference type="ARBA" id="ARBA00005609"/>
    </source>
</evidence>
<gene>
    <name evidence="19" type="ORF">GPM918_LOCUS6669</name>
    <name evidence="20" type="ORF">SRO942_LOCUS6669</name>
</gene>
<evidence type="ECO:0000256" key="16">
    <source>
        <dbReference type="SAM" id="MobiDB-lite"/>
    </source>
</evidence>
<dbReference type="Gene3D" id="1.20.1070.10">
    <property type="entry name" value="Rhodopsin 7-helix transmembrane proteins"/>
    <property type="match status" value="1"/>
</dbReference>
<dbReference type="InterPro" id="IPR017452">
    <property type="entry name" value="GPCR_Rhodpsn_7TM"/>
</dbReference>
<evidence type="ECO:0000256" key="15">
    <source>
        <dbReference type="RuleBase" id="RU365032"/>
    </source>
</evidence>
<comment type="similarity">
    <text evidence="3 15">Belongs to the histidine acid phosphatase family. VIP1 subfamily.</text>
</comment>
<dbReference type="EMBL" id="CAJNOQ010001039">
    <property type="protein sequence ID" value="CAF0862608.1"/>
    <property type="molecule type" value="Genomic_DNA"/>
</dbReference>
<protein>
    <recommendedName>
        <fullName evidence="15">Inositol hexakisphosphate and diphosphoinositol-pentakisphosphate kinase</fullName>
        <ecNumber evidence="15">2.7.4.24</ecNumber>
    </recommendedName>
</protein>
<dbReference type="Gene3D" id="3.40.50.1240">
    <property type="entry name" value="Phosphoglycerate mutase-like"/>
    <property type="match status" value="1"/>
</dbReference>
<dbReference type="GO" id="GO:0032958">
    <property type="term" value="P:inositol phosphate biosynthetic process"/>
    <property type="evidence" value="ECO:0007669"/>
    <property type="project" value="TreeGrafter"/>
</dbReference>
<keyword evidence="8 15" id="KW-0418">Kinase</keyword>
<evidence type="ECO:0000256" key="9">
    <source>
        <dbReference type="ARBA" id="ARBA00022840"/>
    </source>
</evidence>
<feature type="region of interest" description="Disordered" evidence="16">
    <location>
        <begin position="466"/>
        <end position="501"/>
    </location>
</feature>
<reference evidence="19" key="1">
    <citation type="submission" date="2021-02" db="EMBL/GenBank/DDBJ databases">
        <authorList>
            <person name="Nowell W R."/>
        </authorList>
    </citation>
    <scope>NUCLEOTIDE SEQUENCE</scope>
</reference>
<keyword evidence="4 15" id="KW-0963">Cytoplasm</keyword>
<dbReference type="PRINTS" id="PR00237">
    <property type="entry name" value="GPCRRHODOPSN"/>
</dbReference>
<dbReference type="CDD" id="cd07061">
    <property type="entry name" value="HP_HAP_like"/>
    <property type="match status" value="1"/>
</dbReference>
<feature type="region of interest" description="Disordered" evidence="16">
    <location>
        <begin position="367"/>
        <end position="425"/>
    </location>
</feature>
<keyword evidence="7 15" id="KW-0547">Nucleotide-binding</keyword>
<evidence type="ECO:0000256" key="8">
    <source>
        <dbReference type="ARBA" id="ARBA00022777"/>
    </source>
</evidence>
<feature type="region of interest" description="Disordered" evidence="16">
    <location>
        <begin position="1454"/>
        <end position="1487"/>
    </location>
</feature>
<dbReference type="FunFam" id="3.40.50.11950:FF:000003">
    <property type="entry name" value="Inositol hexakisphosphate and diphosphoinositol-pentakisphosphate kinase"/>
    <property type="match status" value="1"/>
</dbReference>
<dbReference type="EC" id="2.7.4.24" evidence="15"/>
<proteinExistence type="inferred from homology"/>
<evidence type="ECO:0000256" key="5">
    <source>
        <dbReference type="ARBA" id="ARBA00022679"/>
    </source>
</evidence>
<keyword evidence="14" id="KW-0297">G-protein coupled receptor</keyword>
<dbReference type="GO" id="GO:0000828">
    <property type="term" value="F:inositol hexakisphosphate kinase activity"/>
    <property type="evidence" value="ECO:0007669"/>
    <property type="project" value="TreeGrafter"/>
</dbReference>
<evidence type="ECO:0000256" key="10">
    <source>
        <dbReference type="ARBA" id="ARBA00022989"/>
    </source>
</evidence>
<evidence type="ECO:0000256" key="12">
    <source>
        <dbReference type="ARBA" id="ARBA00033696"/>
    </source>
</evidence>
<name>A0A813XBU6_9BILA</name>
<evidence type="ECO:0000313" key="21">
    <source>
        <dbReference type="Proteomes" id="UP000663829"/>
    </source>
</evidence>
<dbReference type="Gene3D" id="3.40.50.11950">
    <property type="match status" value="2"/>
</dbReference>
<evidence type="ECO:0000256" key="7">
    <source>
        <dbReference type="ARBA" id="ARBA00022741"/>
    </source>
</evidence>
<comment type="caution">
    <text evidence="19">The sequence shown here is derived from an EMBL/GenBank/DDBJ whole genome shotgun (WGS) entry which is preliminary data.</text>
</comment>
<dbReference type="PROSITE" id="PS00616">
    <property type="entry name" value="HIS_ACID_PHOSPHAT_1"/>
    <property type="match status" value="1"/>
</dbReference>
<dbReference type="SUPFAM" id="SSF53254">
    <property type="entry name" value="Phosphoglycerate mutase-like"/>
    <property type="match status" value="1"/>
</dbReference>
<dbReference type="Proteomes" id="UP000663829">
    <property type="component" value="Unassembled WGS sequence"/>
</dbReference>
<dbReference type="GO" id="GO:0005524">
    <property type="term" value="F:ATP binding"/>
    <property type="evidence" value="ECO:0007669"/>
    <property type="project" value="UniProtKB-KW"/>
</dbReference>
<comment type="function">
    <text evidence="15">Bifunctional inositol kinase that acts in concert with the IP6K kinases to synthesize the diphosphate group-containing inositol pyrophosphates diphosphoinositol pentakisphosphate, PP-InsP5, and bis-diphosphoinositol tetrakisphosphate, (PP)2-InsP4. PP-InsP5 and (PP)2-InsP4, also respectively called InsP7 and InsP8, may regulate a variety of cellular processes, including apoptosis, vesicle trafficking, cytoskeletal dynamics, and exocytosis. Phosphorylates inositol hexakisphosphate (InsP6).</text>
</comment>
<keyword evidence="10 17" id="KW-1133">Transmembrane helix</keyword>
<evidence type="ECO:0000256" key="13">
    <source>
        <dbReference type="ARBA" id="ARBA00034629"/>
    </source>
</evidence>
<comment type="subcellular location">
    <subcellularLocation>
        <location evidence="2 15">Cytoplasm</location>
        <location evidence="2 15">Cytosol</location>
    </subcellularLocation>
    <subcellularLocation>
        <location evidence="1">Membrane</location>
    </subcellularLocation>
</comment>
<evidence type="ECO:0000256" key="1">
    <source>
        <dbReference type="ARBA" id="ARBA00004370"/>
    </source>
</evidence>
<comment type="catalytic activity">
    <reaction evidence="12">
        <text>5-diphospho-1D-myo-inositol 1,2,3,4,6-pentakisphosphate + ATP + H(+) = 1,5-bis(diphospho)-1D-myo-inositol 2,3,4,6-tetrakisphosphate + ADP</text>
        <dbReference type="Rhea" id="RHEA:10276"/>
        <dbReference type="ChEBI" id="CHEBI:15378"/>
        <dbReference type="ChEBI" id="CHEBI:30616"/>
        <dbReference type="ChEBI" id="CHEBI:58628"/>
        <dbReference type="ChEBI" id="CHEBI:77983"/>
        <dbReference type="ChEBI" id="CHEBI:456216"/>
        <dbReference type="EC" id="2.7.4.24"/>
    </reaction>
    <physiologicalReaction direction="left-to-right" evidence="12">
        <dbReference type="Rhea" id="RHEA:10277"/>
    </physiologicalReaction>
</comment>
<accession>A0A813XBU6</accession>
<evidence type="ECO:0000256" key="4">
    <source>
        <dbReference type="ARBA" id="ARBA00022490"/>
    </source>
</evidence>
<keyword evidence="11 17" id="KW-0472">Membrane</keyword>
<evidence type="ECO:0000256" key="14">
    <source>
        <dbReference type="RuleBase" id="RU000688"/>
    </source>
</evidence>
<evidence type="ECO:0000313" key="19">
    <source>
        <dbReference type="EMBL" id="CAF0862608.1"/>
    </source>
</evidence>
<feature type="transmembrane region" description="Helical" evidence="17">
    <location>
        <begin position="29"/>
        <end position="55"/>
    </location>
</feature>
<dbReference type="SUPFAM" id="SSF81321">
    <property type="entry name" value="Family A G protein-coupled receptor-like"/>
    <property type="match status" value="1"/>
</dbReference>
<keyword evidence="14" id="KW-0807">Transducer</keyword>
<dbReference type="EMBL" id="CAJOBC010001039">
    <property type="protein sequence ID" value="CAF3650244.1"/>
    <property type="molecule type" value="Genomic_DNA"/>
</dbReference>
<dbReference type="Proteomes" id="UP000681722">
    <property type="component" value="Unassembled WGS sequence"/>
</dbReference>
<dbReference type="InterPro" id="IPR029033">
    <property type="entry name" value="His_PPase_superfam"/>
</dbReference>
<dbReference type="PROSITE" id="PS50262">
    <property type="entry name" value="G_PROTEIN_RECEP_F1_2"/>
    <property type="match status" value="1"/>
</dbReference>
<evidence type="ECO:0000259" key="18">
    <source>
        <dbReference type="PROSITE" id="PS50262"/>
    </source>
</evidence>
<feature type="transmembrane region" description="Helical" evidence="17">
    <location>
        <begin position="148"/>
        <end position="168"/>
    </location>
</feature>
<sequence>MITILTILGNGLVLISVKVRLHTRSYSDYFIVSLCLADFFVGIMVMPLMTVYSLHIDWPFDYRICHIWMSADFTCSTASFLTLASMALDRYWALGRPYNHLRNRSRSTVLIFIFLSWLVPLSVWPLSIFLSQRITHKKECDHPAHPGFIVILSTFFYYIPLAFMLICYSRIIVNIKCIEILIKGEWGTVKFNPDGSTSTGTTTSNEAKQQHGRSIMETWNISTMGKNTNDNSVSPPDSSIRTLLAYFTRPRCRQQQVSNTQHHPHINNKNNNGNNSEQTPCIIHGFTSYRYHIPVSNGHKLTDDDKTRMLNARHTTTPGQIPLSPNHTNVQITPTTSLTLIKAIHNETNTLRQSSNLIVSTSAMVVKQRRRGRSSSSHGASTQAKFTGNKRSPCQSIISESKEDDDRDNDILSINGSSHSNLHRSRLSSRTASLPLADCLCYFQQQLPPPPPRSYRHMTVTAVSDHEYAGSTPSRSERSHSHSHSSEYSEHSSSFDDEEHRRLRRNCVVQNTSSRPSTSFNSSRYSSRAIANFMRERQKARLRRNQKASRMLGTLLTVFLSAAEFEEEDSDELIEDWEDKRFITVGICAMSKKVKAKPMEEILNRIETFQFIKISIFPGFPLAKAQEYCKLHRPFLINDLDKQWDIMDRVQVHEILKDAGIPQPRYGFIQRPLTELNASEQDDQIEINGEVFHKPFVEKPVSAENHEVYIYFPSSAGGGSQRLFRKIGSRSSVYTVENTIRTDGSYVYEEFMPTDGTDVKVYTVGPEYAHAEARKSPALDGKVERDEFGKEVRYPVILRADEKLIAMKICLAFNQTVCGFDLLRANGKSYVCDVNGFSFVKNAVKYYDDCASILGHMIMREFAPTLSIPYALAFQPEDAPFVPTVSGTRMELRCVIAVIRHGDRTPKQKMKMAVLHPLFFQLFEKYDGHKSGQLKLKRPGQLQEVLDIARTLLKELDEKNIERFPNSSETKPKLLQLKMVLEMYGRFSGINRKIQFKYQSNTTGISSKKSSSEDELHDLPPQPSLLLIVKWGGQLTAAGKNQAEKLGEAFRKMYPGGQGVIGDRPDVGLLRLHSTFRHDLKIYASDEGRVQMTAAAFTKGLLALDGELPPILVQMVKSANTNGLLDNDADSTKEQIRVKETLHELLSKDQDFTEEDYEKIAPSRSPSLVTSMNFIKNPVKTCRKVYEYIHEMTILIRSKLLSGSSDLLYHSETWQLMLRRWCKLEKDFYNSHKDRFNINKIPDIYDCIKYDLLHNINVLQFVHAEDLYVYVKALADIVVPQEYGITIEEKLNIARGIVTPLLRKIRTDLQRNLTGFWEEEEHIFKLDGSNSKGIQTPGRHVRTRLYFTSESHVHSLLTMIRYGGLIDACSDEQWKHSMNYLDTVSELNYLTQIVMMLYEDPNEENTSERRFHVELHFSPGAYVCFNSPVDADMPYSNVSGCYDTVVPRGTVLPKSTRQAAHSPPRSQDTNTSVEQSQQSTINASTPCDISRSISPSSVLKTSLSPTKISPQMIKERSLSSKNLYRSHTVTTNMLTGKLKSKTNPVHIDKSLSSTKRMSFSLLVSKNIDNMIKPRSLEDNAPDDSNLQQATLPYSHYNTIHGSSPEDRYQHYVPLTSLFSTRVICGAKSTPDLNKLLERKQQAGIVYSDVQYIKPLETLNTNLNYKILDEFIGKITDPSVRPLTQALIKTDNYEYQNNSKRFTVENVERNLIRRDKDGEQSRAQYRFPKLVQFSISTIKESPHEPNE</sequence>
<dbReference type="SUPFAM" id="SSF56059">
    <property type="entry name" value="Glutathione synthetase ATP-binding domain-like"/>
    <property type="match status" value="1"/>
</dbReference>
<keyword evidence="14" id="KW-0675">Receptor</keyword>
<keyword evidence="9 15" id="KW-0067">ATP-binding</keyword>
<dbReference type="PROSITE" id="PS00237">
    <property type="entry name" value="G_PROTEIN_RECEP_F1_1"/>
    <property type="match status" value="1"/>
</dbReference>
<organism evidence="19 21">
    <name type="scientific">Didymodactylos carnosus</name>
    <dbReference type="NCBI Taxonomy" id="1234261"/>
    <lineage>
        <taxon>Eukaryota</taxon>
        <taxon>Metazoa</taxon>
        <taxon>Spiralia</taxon>
        <taxon>Gnathifera</taxon>
        <taxon>Rotifera</taxon>
        <taxon>Eurotatoria</taxon>
        <taxon>Bdelloidea</taxon>
        <taxon>Philodinida</taxon>
        <taxon>Philodinidae</taxon>
        <taxon>Didymodactylos</taxon>
    </lineage>
</organism>
<feature type="compositionally biased region" description="Polar residues" evidence="16">
    <location>
        <begin position="378"/>
        <end position="399"/>
    </location>
</feature>
<dbReference type="PANTHER" id="PTHR12750:SF9">
    <property type="entry name" value="INOSITOL HEXAKISPHOSPHATE AND DIPHOSPHOINOSITOL-PENTAKISPHOSPHATE KINASE"/>
    <property type="match status" value="1"/>
</dbReference>
<comment type="similarity">
    <text evidence="14">Belongs to the G-protein coupled receptor 1 family.</text>
</comment>
<feature type="transmembrane region" description="Helical" evidence="17">
    <location>
        <begin position="109"/>
        <end position="128"/>
    </location>
</feature>
<dbReference type="GO" id="GO:0016020">
    <property type="term" value="C:membrane"/>
    <property type="evidence" value="ECO:0007669"/>
    <property type="project" value="UniProtKB-SubCell"/>
</dbReference>
<keyword evidence="21" id="KW-1185">Reference proteome</keyword>
<dbReference type="InterPro" id="IPR000560">
    <property type="entry name" value="His_Pase_clade-2"/>
</dbReference>